<name>A0A6M8HQY1_9PROT</name>
<sequence length="122" mass="14017">MAANGKLIGAHHRFTYEPMDLSFVRELLAHTLATTGKKYLRGELDRGEVEPITTLWVNAPDGVEWTISYEPSWPRYFTVSTAADLESYREHQARKYMYFENARRFAAATENDLETAIHTESS</sequence>
<dbReference type="EMBL" id="CP053708">
    <property type="protein sequence ID" value="QKE90864.1"/>
    <property type="molecule type" value="Genomic_DNA"/>
</dbReference>
<reference evidence="1 2" key="1">
    <citation type="journal article" date="2014" name="World J. Microbiol. Biotechnol.">
        <title>Biodiversity and physiological characteristics of Antarctic and Arctic lichens-associated bacteria.</title>
        <authorList>
            <person name="Lee Y.M."/>
            <person name="Kim E.H."/>
            <person name="Lee H.K."/>
            <person name="Hong S.G."/>
        </authorList>
    </citation>
    <scope>NUCLEOTIDE SEQUENCE [LARGE SCALE GENOMIC DNA]</scope>
    <source>
        <strain evidence="1 2">PAMC 26569</strain>
    </source>
</reference>
<organism evidence="1 2">
    <name type="scientific">Lichenicola cladoniae</name>
    <dbReference type="NCBI Taxonomy" id="1484109"/>
    <lineage>
        <taxon>Bacteria</taxon>
        <taxon>Pseudomonadati</taxon>
        <taxon>Pseudomonadota</taxon>
        <taxon>Alphaproteobacteria</taxon>
        <taxon>Acetobacterales</taxon>
        <taxon>Acetobacteraceae</taxon>
        <taxon>Lichenicola</taxon>
    </lineage>
</organism>
<dbReference type="KEGG" id="lck:HN018_13180"/>
<keyword evidence="2" id="KW-1185">Reference proteome</keyword>
<protein>
    <submittedName>
        <fullName evidence="1">Uncharacterized protein</fullName>
    </submittedName>
</protein>
<dbReference type="Proteomes" id="UP000500767">
    <property type="component" value="Chromosome"/>
</dbReference>
<evidence type="ECO:0000313" key="2">
    <source>
        <dbReference type="Proteomes" id="UP000500767"/>
    </source>
</evidence>
<dbReference type="AlphaFoldDB" id="A0A6M8HQY1"/>
<dbReference type="RefSeq" id="WP_171836585.1">
    <property type="nucleotide sequence ID" value="NZ_CP053708.1"/>
</dbReference>
<accession>A0A6M8HQY1</accession>
<evidence type="ECO:0000313" key="1">
    <source>
        <dbReference type="EMBL" id="QKE90864.1"/>
    </source>
</evidence>
<gene>
    <name evidence="1" type="ORF">HN018_13180</name>
</gene>
<proteinExistence type="predicted"/>